<feature type="binding site" evidence="5">
    <location>
        <position position="296"/>
    </location>
    <ligand>
        <name>Ca(2+)</name>
        <dbReference type="ChEBI" id="CHEBI:29108"/>
    </ligand>
</feature>
<dbReference type="PANTHER" id="PTHR34218:SF4">
    <property type="entry name" value="ACYL-HOMOSERINE LACTONE ACYLASE QUIP"/>
    <property type="match status" value="1"/>
</dbReference>
<feature type="region of interest" description="Disordered" evidence="6">
    <location>
        <begin position="770"/>
        <end position="799"/>
    </location>
</feature>
<dbReference type="Gene3D" id="2.30.120.10">
    <property type="match status" value="1"/>
</dbReference>
<dbReference type="GO" id="GO:0046872">
    <property type="term" value="F:metal ion binding"/>
    <property type="evidence" value="ECO:0007669"/>
    <property type="project" value="UniProtKB-KW"/>
</dbReference>
<dbReference type="InterPro" id="IPR002692">
    <property type="entry name" value="S45"/>
</dbReference>
<keyword evidence="3" id="KW-0865">Zymogen</keyword>
<dbReference type="InterPro" id="IPR043146">
    <property type="entry name" value="Penicillin_amidase_N_B-knob"/>
</dbReference>
<evidence type="ECO:0000256" key="6">
    <source>
        <dbReference type="SAM" id="MobiDB-lite"/>
    </source>
</evidence>
<dbReference type="InterPro" id="IPR023343">
    <property type="entry name" value="Penicillin_amidase_dom1"/>
</dbReference>
<keyword evidence="5" id="KW-0106">Calcium</keyword>
<dbReference type="PANTHER" id="PTHR34218">
    <property type="entry name" value="PEPTIDASE S45 PENICILLIN AMIDASE"/>
    <property type="match status" value="1"/>
</dbReference>
<feature type="compositionally biased region" description="Basic and acidic residues" evidence="6">
    <location>
        <begin position="783"/>
        <end position="792"/>
    </location>
</feature>
<dbReference type="Pfam" id="PF01804">
    <property type="entry name" value="Penicil_amidase"/>
    <property type="match status" value="1"/>
</dbReference>
<evidence type="ECO:0000256" key="1">
    <source>
        <dbReference type="ARBA" id="ARBA00006586"/>
    </source>
</evidence>
<dbReference type="InterPro" id="IPR029055">
    <property type="entry name" value="Ntn_hydrolases_N"/>
</dbReference>
<feature type="binding site" evidence="5">
    <location>
        <position position="299"/>
    </location>
    <ligand>
        <name>Ca(2+)</name>
        <dbReference type="ChEBI" id="CHEBI:29108"/>
    </ligand>
</feature>
<dbReference type="Proteomes" id="UP000286746">
    <property type="component" value="Unassembled WGS sequence"/>
</dbReference>
<name>A0A401WEF1_STREY</name>
<feature type="binding site" evidence="5">
    <location>
        <position position="158"/>
    </location>
    <ligand>
        <name>Ca(2+)</name>
        <dbReference type="ChEBI" id="CHEBI:29108"/>
    </ligand>
</feature>
<feature type="active site" description="Nucleophile" evidence="4">
    <location>
        <position position="224"/>
    </location>
</feature>
<dbReference type="AlphaFoldDB" id="A0A401WEF1"/>
<dbReference type="PIRSF" id="PIRSF001227">
    <property type="entry name" value="Pen_acylase"/>
    <property type="match status" value="1"/>
</dbReference>
<dbReference type="Gene3D" id="3.60.20.10">
    <property type="entry name" value="Glutamine Phosphoribosylpyrophosphate, subunit 1, domain 1"/>
    <property type="match status" value="1"/>
</dbReference>
<dbReference type="CDD" id="cd03747">
    <property type="entry name" value="Ntn_PGA_like"/>
    <property type="match status" value="1"/>
</dbReference>
<dbReference type="EMBL" id="BHZD01000001">
    <property type="protein sequence ID" value="GCD47639.1"/>
    <property type="molecule type" value="Genomic_DNA"/>
</dbReference>
<comment type="similarity">
    <text evidence="1">Belongs to the peptidase S45 family.</text>
</comment>
<keyword evidence="5" id="KW-0479">Metal-binding</keyword>
<dbReference type="SUPFAM" id="SSF56235">
    <property type="entry name" value="N-terminal nucleophile aminohydrolases (Ntn hydrolases)"/>
    <property type="match status" value="1"/>
</dbReference>
<dbReference type="GO" id="GO:0017000">
    <property type="term" value="P:antibiotic biosynthetic process"/>
    <property type="evidence" value="ECO:0007669"/>
    <property type="project" value="InterPro"/>
</dbReference>
<dbReference type="Gene3D" id="1.10.439.10">
    <property type="entry name" value="Penicillin Amidohydrolase, domain 1"/>
    <property type="match status" value="1"/>
</dbReference>
<dbReference type="Gene3D" id="1.10.1400.10">
    <property type="match status" value="1"/>
</dbReference>
<evidence type="ECO:0000313" key="8">
    <source>
        <dbReference type="Proteomes" id="UP000286746"/>
    </source>
</evidence>
<comment type="caution">
    <text evidence="7">The sequence shown here is derived from an EMBL/GenBank/DDBJ whole genome shotgun (WGS) entry which is preliminary data.</text>
</comment>
<evidence type="ECO:0000256" key="2">
    <source>
        <dbReference type="ARBA" id="ARBA00022801"/>
    </source>
</evidence>
<dbReference type="GO" id="GO:0016811">
    <property type="term" value="F:hydrolase activity, acting on carbon-nitrogen (but not peptide) bonds, in linear amides"/>
    <property type="evidence" value="ECO:0007669"/>
    <property type="project" value="InterPro"/>
</dbReference>
<organism evidence="7 8">
    <name type="scientific">Streptomyces paromomycinus</name>
    <name type="common">Streptomyces rimosus subsp. paromomycinus</name>
    <dbReference type="NCBI Taxonomy" id="92743"/>
    <lineage>
        <taxon>Bacteria</taxon>
        <taxon>Bacillati</taxon>
        <taxon>Actinomycetota</taxon>
        <taxon>Actinomycetes</taxon>
        <taxon>Kitasatosporales</taxon>
        <taxon>Streptomycetaceae</taxon>
        <taxon>Streptomyces</taxon>
    </lineage>
</organism>
<gene>
    <name evidence="7" type="ORF">GKJPGBOP_07432</name>
</gene>
<keyword evidence="2" id="KW-0378">Hydrolase</keyword>
<dbReference type="InterPro" id="IPR014395">
    <property type="entry name" value="Pen/GL7ACA/AHL_acylase"/>
</dbReference>
<protein>
    <submittedName>
        <fullName evidence="7">Antibiotic transporter</fullName>
    </submittedName>
</protein>
<evidence type="ECO:0000313" key="7">
    <source>
        <dbReference type="EMBL" id="GCD47639.1"/>
    </source>
</evidence>
<evidence type="ECO:0000256" key="4">
    <source>
        <dbReference type="PIRSR" id="PIRSR001227-1"/>
    </source>
</evidence>
<evidence type="ECO:0000256" key="5">
    <source>
        <dbReference type="PIRSR" id="PIRSR001227-2"/>
    </source>
</evidence>
<dbReference type="RefSeq" id="WP_125057705.1">
    <property type="nucleotide sequence ID" value="NZ_BHZD01000001.1"/>
</dbReference>
<comment type="cofactor">
    <cofactor evidence="5">
        <name>Ca(2+)</name>
        <dbReference type="ChEBI" id="CHEBI:29108"/>
    </cofactor>
    <text evidence="5">Binds 1 Ca(2+) ion per dimer.</text>
</comment>
<keyword evidence="8" id="KW-1185">Reference proteome</keyword>
<accession>A0A401WEF1</accession>
<evidence type="ECO:0000256" key="3">
    <source>
        <dbReference type="ARBA" id="ARBA00023145"/>
    </source>
</evidence>
<sequence>MPPPTTTFHLPGLTAPVEIRIDRWGVPHLYAASRDDLFLAQGFNAARDRLFQIDLWRRRGLGLLSEVFGESCLEHDRAARLFLYRGDMAAEWSAYGPGTERVVNAFVRGVNAYVALCRADPALLPPEFALLGHQPAYWESADVARIRSHGLFYNLEQEVARALTLRDHGPEVEELRRVREPAHDLRVPEGLDLSVIPDDVLRVYRLATTPPWENGGPAQGPDGSNNWVIAPARTATGRPLLANDPHRAVTLPALRCLAHLSAPGIDAVGAGEPALPGISIGHNGRIAFGLTIFPIDQEDLYVYRTNPADPREYWYDGHWEPMRRVTETVPLRDAGQPATVDLWFTRHGPVIYDDPERGTAFAVRAAWLGPGMAPYLGSTGYLTADGPDAFVAAMDRWGAPGENQVYASPDGTIGWQPGGRVPDRPNWDGTLPVPGDGRYEWAGFHPVRSLPSVRDPAQGWFATANQMNLPPGYPNADRTVTYDWHAPVRHDRIAAELAARTGWTVADCVRLQTDHTSLTARRVQPLLAGLSSDDPAVAWALEQLRAWDGELVPGSLPAALFEVWFRRHLRPAVRERALARLVPPDRLAAALARVLPVGDAATTDPRVDLDLLLTPGERLGPDPDGTLRTAVLETLPAALADLGRLLGPDRARWTWGALHQAEPRHPLTAWLGGQAPDWTRAGPAPRGGSGDTVDATAYGPDFRQTAGATFRLVIDVGDWDASVAMNAPGQSGDPRSPHYRDLFADWAADGAFPLLYGRAAVERNTTRVIMLRPPGGPGSGTPPDHRDSDHGKGGVTNHR</sequence>
<proteinExistence type="inferred from homology"/>
<dbReference type="InterPro" id="IPR043147">
    <property type="entry name" value="Penicillin_amidase_A-knob"/>
</dbReference>
<reference evidence="7 8" key="1">
    <citation type="submission" date="2018-11" db="EMBL/GenBank/DDBJ databases">
        <title>Whole genome sequence of Streptomyces paromomycinus NBRC 15454(T).</title>
        <authorList>
            <person name="Komaki H."/>
            <person name="Tamura T."/>
        </authorList>
    </citation>
    <scope>NUCLEOTIDE SEQUENCE [LARGE SCALE GENOMIC DNA]</scope>
    <source>
        <strain evidence="7 8">NBRC 15454</strain>
    </source>
</reference>